<feature type="region of interest" description="Disordered" evidence="1">
    <location>
        <begin position="379"/>
        <end position="400"/>
    </location>
</feature>
<feature type="transmembrane region" description="Helical" evidence="2">
    <location>
        <begin position="1112"/>
        <end position="1130"/>
    </location>
</feature>
<feature type="transmembrane region" description="Helical" evidence="2">
    <location>
        <begin position="1222"/>
        <end position="1243"/>
    </location>
</feature>
<reference evidence="3 4" key="1">
    <citation type="journal article" date="2024" name="Nat. Commun.">
        <title>Phylogenomics reveals the evolutionary origins of lichenization in chlorophyte algae.</title>
        <authorList>
            <person name="Puginier C."/>
            <person name="Libourel C."/>
            <person name="Otte J."/>
            <person name="Skaloud P."/>
            <person name="Haon M."/>
            <person name="Grisel S."/>
            <person name="Petersen M."/>
            <person name="Berrin J.G."/>
            <person name="Delaux P.M."/>
            <person name="Dal Grande F."/>
            <person name="Keller J."/>
        </authorList>
    </citation>
    <scope>NUCLEOTIDE SEQUENCE [LARGE SCALE GENOMIC DNA]</scope>
    <source>
        <strain evidence="3 4">SAG 2145</strain>
    </source>
</reference>
<feature type="compositionally biased region" description="Low complexity" evidence="1">
    <location>
        <begin position="862"/>
        <end position="884"/>
    </location>
</feature>
<dbReference type="Proteomes" id="UP001438707">
    <property type="component" value="Unassembled WGS sequence"/>
</dbReference>
<feature type="transmembrane region" description="Helical" evidence="2">
    <location>
        <begin position="47"/>
        <end position="65"/>
    </location>
</feature>
<feature type="region of interest" description="Disordered" evidence="1">
    <location>
        <begin position="290"/>
        <end position="322"/>
    </location>
</feature>
<feature type="region of interest" description="Disordered" evidence="1">
    <location>
        <begin position="857"/>
        <end position="896"/>
    </location>
</feature>
<proteinExistence type="predicted"/>
<dbReference type="InterPro" id="IPR029052">
    <property type="entry name" value="Metallo-depent_PP-like"/>
</dbReference>
<organism evidence="3 4">
    <name type="scientific">Apatococcus lobatus</name>
    <dbReference type="NCBI Taxonomy" id="904363"/>
    <lineage>
        <taxon>Eukaryota</taxon>
        <taxon>Viridiplantae</taxon>
        <taxon>Chlorophyta</taxon>
        <taxon>core chlorophytes</taxon>
        <taxon>Trebouxiophyceae</taxon>
        <taxon>Chlorellales</taxon>
        <taxon>Chlorellaceae</taxon>
        <taxon>Apatococcus</taxon>
    </lineage>
</organism>
<evidence type="ECO:0000256" key="1">
    <source>
        <dbReference type="SAM" id="MobiDB-lite"/>
    </source>
</evidence>
<name>A0AAW1RI28_9CHLO</name>
<evidence type="ECO:0000256" key="2">
    <source>
        <dbReference type="SAM" id="Phobius"/>
    </source>
</evidence>
<keyword evidence="2" id="KW-1133">Transmembrane helix</keyword>
<evidence type="ECO:0000313" key="4">
    <source>
        <dbReference type="Proteomes" id="UP001438707"/>
    </source>
</evidence>
<feature type="compositionally biased region" description="Basic and acidic residues" evidence="1">
    <location>
        <begin position="541"/>
        <end position="553"/>
    </location>
</feature>
<feature type="region of interest" description="Disordered" evidence="1">
    <location>
        <begin position="1006"/>
        <end position="1074"/>
    </location>
</feature>
<dbReference type="EMBL" id="JALJOS010000011">
    <property type="protein sequence ID" value="KAK9833218.1"/>
    <property type="molecule type" value="Genomic_DNA"/>
</dbReference>
<protein>
    <recommendedName>
        <fullName evidence="5">Calcineurin-like phosphoesterase domain-containing protein</fullName>
    </recommendedName>
</protein>
<keyword evidence="2" id="KW-0812">Transmembrane</keyword>
<feature type="transmembrane region" description="Helical" evidence="2">
    <location>
        <begin position="109"/>
        <end position="132"/>
    </location>
</feature>
<feature type="transmembrane region" description="Helical" evidence="2">
    <location>
        <begin position="153"/>
        <end position="174"/>
    </location>
</feature>
<dbReference type="PANTHER" id="PTHR34211:SF3">
    <property type="entry name" value="CALCINEURIN-LIKE METALLO-PHOSPHOESTERASE SUPERFAMILY PROTEIN"/>
    <property type="match status" value="1"/>
</dbReference>
<evidence type="ECO:0000313" key="3">
    <source>
        <dbReference type="EMBL" id="KAK9833218.1"/>
    </source>
</evidence>
<sequence>MPSQQAAQQFQHTNILVYLVSAGALGCIFHDSTRPILERYEINRKWFYLYGATCFFAYLYLRPLIQRQLGSASRGFINYSSVYILWLCGAVFLHLPSFESLGIDFKADVSVFLAVFLLSLSSLAALHGLHSLAAMSKLITPRLLLPDAKHRQMVSVILLNSLSLAVACSTYYSYCGNAAGQKGLSSSANDAKAAICGKWLHPVRSQSHPSFQKWMIYGEGSWSSNRAEVGNSSLSMLNIDIPLDGIGLVGMPAAEAISPVFTLWITLVVMYLVNSAADFSAACTLQASSPAGQRKAPSKSRKQSSHQRHSLDAPQRQHHPEPLLRRNSFDFLARGQHVLPGVKDFIRSVSVDYLPTQMGPLSESIDAILQARGFSYGSFGSRQSKGHHAPGSPPAEPEQQCDWARVPPEEIATPEQTGFLPMFPWYSGTSADMYRTVFDLVISLKLFLGRFDMRTMQAATAASPPGAGGEPPQEGDGFTYEHLAAKHELWLDFAADTGDGGDSTYAVARAMATPSLCTAAPEGLRDGMVAPVHGPAAAHAEGSEKAAKLERRLSSSSNSSSTSSSGCSSASSGLSTQDASIDSGIGGWINTAAEPPAPAAPQLIPSHTAHGAHQGMQTLPRADVLILGGDLAYPNPSNETYEKRFFRPFEAAMPPPPHVHPSRLVVNKPDLLPLDSAPATCRCPPSSCPTHADLHHNYHSSGHHCRACLASETLRQYEGPTCFAIPGNHDWIDGLETFQRHIHHKGWLGGWLLPQEASYFALRLPHGWWLLGLDLALVDDIDMCQCRYFARLAEERMGPEDQVILVTHQPRWLMDWFWAKAAAPNLRQLVRGHLRGRARVHLAGDLHFYMRHSFQPSPPVEAPAQTPTSASSQAAAQAGKATAAEDFPGGPPVGASLRNQRTFSLASFGSLDLRGAPSQALSVASSQVDEADPPPSSLNGDSLGADAASTSGNLHPFDPEHLIVNGLGGAFLHPTHVFSASRFASIPDPEVDAQFVENLAPRGRQMGHAHMGAQHGSSPFQTEPRGRSPVGARSTTDSKRGSSPTGSSPRGRSPTRGSATFPGEVGAGHLEGGGARCPGGGGEFRCAAAYPSPEQSTRLGRQNLHLFRLKNTRFDVIGGAFYFLLVVSVLPQCTPVGAILEAATLGQAVYLFVHAVLQTALTIFTDSYISLAALLLLFFICFSLARSGGVGAIPPHMVPPKAENIWMSLAVRARSGGLATQLIFSSIHAAVHVTIALTLMLLLELGVETCVRYAGVGKDGYHGLYRWYTAFEAQHFPDPMAVRDKISHWTLHVYPGMLQTAMTVFDLPEAIAVSRSTICSAAGFAGLTRLQAAAYYTAMLAYYWVLATPTIGLLFGFYLYVSVNWFHVHFDEAFSSLRIPHHKGFSRLHITPAGDLEIHGLAMDKVACQWTEDPRWRTAEGAGSRLQPSHKARVPSRWLPVASGNHGWDRSLPHPGRVRLIDFLHVPKLRTYAT</sequence>
<evidence type="ECO:0008006" key="5">
    <source>
        <dbReference type="Google" id="ProtNLM"/>
    </source>
</evidence>
<dbReference type="PANTHER" id="PTHR34211">
    <property type="entry name" value="CALCINEURIN-LIKE METALLO-PHOSPHOESTERASE SUPERFAMILY PROTEIN"/>
    <property type="match status" value="1"/>
</dbReference>
<gene>
    <name evidence="3" type="ORF">WJX74_010710</name>
</gene>
<feature type="compositionally biased region" description="Gly residues" evidence="1">
    <location>
        <begin position="1065"/>
        <end position="1074"/>
    </location>
</feature>
<dbReference type="SUPFAM" id="SSF56300">
    <property type="entry name" value="Metallo-dependent phosphatases"/>
    <property type="match status" value="1"/>
</dbReference>
<feature type="transmembrane region" description="Helical" evidence="2">
    <location>
        <begin position="1341"/>
        <end position="1361"/>
    </location>
</feature>
<feature type="transmembrane region" description="Helical" evidence="2">
    <location>
        <begin position="1167"/>
        <end position="1185"/>
    </location>
</feature>
<feature type="compositionally biased region" description="Low complexity" evidence="1">
    <location>
        <begin position="1041"/>
        <end position="1064"/>
    </location>
</feature>
<keyword evidence="4" id="KW-1185">Reference proteome</keyword>
<feature type="transmembrane region" description="Helical" evidence="2">
    <location>
        <begin position="77"/>
        <end position="97"/>
    </location>
</feature>
<feature type="region of interest" description="Disordered" evidence="1">
    <location>
        <begin position="536"/>
        <end position="614"/>
    </location>
</feature>
<feature type="compositionally biased region" description="Basic residues" evidence="1">
    <location>
        <begin position="296"/>
        <end position="308"/>
    </location>
</feature>
<comment type="caution">
    <text evidence="3">The sequence shown here is derived from an EMBL/GenBank/DDBJ whole genome shotgun (WGS) entry which is preliminary data.</text>
</comment>
<accession>A0AAW1RI28</accession>
<feature type="compositionally biased region" description="Low complexity" evidence="1">
    <location>
        <begin position="554"/>
        <end position="575"/>
    </location>
</feature>
<keyword evidence="2" id="KW-0472">Membrane</keyword>
<feature type="region of interest" description="Disordered" evidence="1">
    <location>
        <begin position="921"/>
        <end position="952"/>
    </location>
</feature>